<sequence>MHRTASVLQSDPSRFAEPVSRASVLEFQRTFCLELFCLHVDLTCGAPVEPSLCHRNREFARTRGMLAAARLAAANSIHAGLGSLTRGHQRPRRNPSL</sequence>
<name>A0A834NKA2_VESPE</name>
<keyword evidence="2" id="KW-1185">Reference proteome</keyword>
<gene>
    <name evidence="1" type="ORF">H0235_013220</name>
</gene>
<proteinExistence type="predicted"/>
<dbReference type="EMBL" id="JACSDY010000013">
    <property type="protein sequence ID" value="KAF7410613.1"/>
    <property type="molecule type" value="Genomic_DNA"/>
</dbReference>
<evidence type="ECO:0000313" key="1">
    <source>
        <dbReference type="EMBL" id="KAF7410613.1"/>
    </source>
</evidence>
<evidence type="ECO:0000313" key="2">
    <source>
        <dbReference type="Proteomes" id="UP000600918"/>
    </source>
</evidence>
<dbReference type="Proteomes" id="UP000600918">
    <property type="component" value="Unassembled WGS sequence"/>
</dbReference>
<organism evidence="1 2">
    <name type="scientific">Vespula pensylvanica</name>
    <name type="common">Western yellow jacket</name>
    <name type="synonym">Wasp</name>
    <dbReference type="NCBI Taxonomy" id="30213"/>
    <lineage>
        <taxon>Eukaryota</taxon>
        <taxon>Metazoa</taxon>
        <taxon>Ecdysozoa</taxon>
        <taxon>Arthropoda</taxon>
        <taxon>Hexapoda</taxon>
        <taxon>Insecta</taxon>
        <taxon>Pterygota</taxon>
        <taxon>Neoptera</taxon>
        <taxon>Endopterygota</taxon>
        <taxon>Hymenoptera</taxon>
        <taxon>Apocrita</taxon>
        <taxon>Aculeata</taxon>
        <taxon>Vespoidea</taxon>
        <taxon>Vespidae</taxon>
        <taxon>Vespinae</taxon>
        <taxon>Vespula</taxon>
    </lineage>
</organism>
<accession>A0A834NKA2</accession>
<reference evidence="1" key="1">
    <citation type="journal article" date="2020" name="G3 (Bethesda)">
        <title>High-Quality Assemblies for Three Invasive Social Wasps from the &lt;i&gt;Vespula&lt;/i&gt; Genus.</title>
        <authorList>
            <person name="Harrop T.W.R."/>
            <person name="Guhlin J."/>
            <person name="McLaughlin G.M."/>
            <person name="Permina E."/>
            <person name="Stockwell P."/>
            <person name="Gilligan J."/>
            <person name="Le Lec M.F."/>
            <person name="Gruber M.A.M."/>
            <person name="Quinn O."/>
            <person name="Lovegrove M."/>
            <person name="Duncan E.J."/>
            <person name="Remnant E.J."/>
            <person name="Van Eeckhoven J."/>
            <person name="Graham B."/>
            <person name="Knapp R.A."/>
            <person name="Langford K.W."/>
            <person name="Kronenberg Z."/>
            <person name="Press M.O."/>
            <person name="Eacker S.M."/>
            <person name="Wilson-Rankin E.E."/>
            <person name="Purcell J."/>
            <person name="Lester P.J."/>
            <person name="Dearden P.K."/>
        </authorList>
    </citation>
    <scope>NUCLEOTIDE SEQUENCE</scope>
    <source>
        <strain evidence="1">Volc-1</strain>
    </source>
</reference>
<dbReference type="AlphaFoldDB" id="A0A834NKA2"/>
<protein>
    <submittedName>
        <fullName evidence="1">Uncharacterized protein</fullName>
    </submittedName>
</protein>
<comment type="caution">
    <text evidence="1">The sequence shown here is derived from an EMBL/GenBank/DDBJ whole genome shotgun (WGS) entry which is preliminary data.</text>
</comment>